<dbReference type="OrthoDB" id="9798415at2"/>
<dbReference type="Gene3D" id="1.20.1640.10">
    <property type="entry name" value="Multidrug efflux transporter AcrB transmembrane domain"/>
    <property type="match status" value="2"/>
</dbReference>
<feature type="transmembrane region" description="Helical" evidence="1">
    <location>
        <begin position="434"/>
        <end position="458"/>
    </location>
</feature>
<dbReference type="RefSeq" id="WP_111455681.1">
    <property type="nucleotide sequence ID" value="NZ_QFYP01000001.1"/>
</dbReference>
<dbReference type="EMBL" id="QFYP01000001">
    <property type="protein sequence ID" value="RAK58409.1"/>
    <property type="molecule type" value="Genomic_DNA"/>
</dbReference>
<feature type="transmembrane region" description="Helical" evidence="1">
    <location>
        <begin position="904"/>
        <end position="925"/>
    </location>
</feature>
<dbReference type="InterPro" id="IPR027463">
    <property type="entry name" value="AcrB_DN_DC_subdom"/>
</dbReference>
<feature type="transmembrane region" description="Helical" evidence="1">
    <location>
        <begin position="358"/>
        <end position="378"/>
    </location>
</feature>
<reference evidence="3" key="1">
    <citation type="submission" date="2018-05" db="EMBL/GenBank/DDBJ databases">
        <authorList>
            <person name="Li X."/>
        </authorList>
    </citation>
    <scope>NUCLEOTIDE SEQUENCE [LARGE SCALE GENOMIC DNA]</scope>
    <source>
        <strain evidence="3">HKS-05</strain>
    </source>
</reference>
<gene>
    <name evidence="2" type="ORF">DJ021_00595</name>
</gene>
<dbReference type="PANTHER" id="PTHR32063:SF24">
    <property type="entry name" value="CATION EFFLUX SYSTEM (ACRB_ACRD_ACRF FAMILY)"/>
    <property type="match status" value="1"/>
</dbReference>
<dbReference type="Pfam" id="PF00873">
    <property type="entry name" value="ACR_tran"/>
    <property type="match status" value="1"/>
</dbReference>
<evidence type="ECO:0000313" key="2">
    <source>
        <dbReference type="EMBL" id="RAK58409.1"/>
    </source>
</evidence>
<dbReference type="SUPFAM" id="SSF82866">
    <property type="entry name" value="Multidrug efflux transporter AcrB transmembrane domain"/>
    <property type="match status" value="2"/>
</dbReference>
<protein>
    <submittedName>
        <fullName evidence="2">AcrB/AcrD/AcrF family protein</fullName>
    </submittedName>
</protein>
<keyword evidence="1" id="KW-0472">Membrane</keyword>
<dbReference type="AlphaFoldDB" id="A0A328AUW9"/>
<keyword evidence="3" id="KW-1185">Reference proteome</keyword>
<feature type="transmembrane region" description="Helical" evidence="1">
    <location>
        <begin position="847"/>
        <end position="869"/>
    </location>
</feature>
<feature type="transmembrane region" description="Helical" evidence="1">
    <location>
        <begin position="981"/>
        <end position="1004"/>
    </location>
</feature>
<comment type="caution">
    <text evidence="2">The sequence shown here is derived from an EMBL/GenBank/DDBJ whole genome shotgun (WGS) entry which is preliminary data.</text>
</comment>
<dbReference type="Proteomes" id="UP000249842">
    <property type="component" value="Unassembled WGS sequence"/>
</dbReference>
<sequence>MNIAEFVSRRRRSLLTLLSMLVAAGVVAAFIMPVSLFPTVLFPRIAVTMDAGDRPPDQMEAVITRPVEQAVRAIPGVQNLRSTTSRGSAEMSINFAWGSDMDLALQRVEAALTRTQAGLPQGVAFDVRRMDPTVFPVAAYSLTSKTATPVELRRFADRNLAPVLSTINGVARVTSQGGAAGEYQIDTNPAKLWAYGLSVSDVATAITGANVLAASGRIEDQGKLLLVLTDSRLTDPRQIENVVVRNTNGTVLRVRDVAEVKAAPAPQWIRVTADGRDAVLVLVYQQPGGNTVQIAKSVQGVFQKARAQGPADMQVKAWYDQSDLILESASSLRNAIIIGVILAALVLLVFLRDWKVTLAAVIAVPVVLAATALVLKIVGQSFNIMTLGGMAAAIGLIIDDAIVMIEHIERRLSEARDNGVVVITRAVSEFLRPLFTSSAATIVIFIPLAFLTGVTGAFFKALSITMAVALVLSFLVAWWLVPVLVEQLVKTRSRVAELDPNGRMMRGYRQALETTVGRPVLAVVGVAALAALGVLCFRSVGTGFIPKIDEGGFILDYVAPPGMSLTETDRLMRQIETIIRATPDVDTYSRRTGVQLGGGLTEPNTGDYFIRLKTKGRRPIEEVMAEVAGKVQASVPGVEIETAQLMEDLIGDLTAVPQPIEVKLYSDNIALLQKTGVAVAETISKVRGVTEQKSGVVIAGDGLQIQVDPARAELEGIDAGEASNQIQGLLTGVIATQIQSGAYLADVRVWTPDQTRARVSQIGALMLKSPADNHIFPVSRIAEIHVVTGQAEIAREDMRRMDAVTARVVGRDTGSAAKEVQKVVATSGVLPAGVTFEMGGLFAEQQAAFQGMALVFAAAVAAVFVLLLLIYESFRVAISILLMPLTAASAVAIGLWVTGVELNIMALMGTTMILGIATEVAIFYFTEYEALLAEGLEPEAALVQAGVNRLRPIAMTTLAAILALAPLALALGGGSSMERPLAIAIISGLIAQGPLVLLAMPAIYRLLGGTRRRPAAIEGPAPAGAPS</sequence>
<dbReference type="Gene3D" id="3.30.2090.10">
    <property type="entry name" value="Multidrug efflux transporter AcrB TolC docking domain, DN and DC subdomains"/>
    <property type="match status" value="2"/>
</dbReference>
<name>A0A328AUW9_9CAUL</name>
<keyword evidence="1" id="KW-0812">Transmembrane</keyword>
<dbReference type="GO" id="GO:0042910">
    <property type="term" value="F:xenobiotic transmembrane transporter activity"/>
    <property type="evidence" value="ECO:0007669"/>
    <property type="project" value="TreeGrafter"/>
</dbReference>
<feature type="transmembrane region" description="Helical" evidence="1">
    <location>
        <begin position="519"/>
        <end position="540"/>
    </location>
</feature>
<dbReference type="SUPFAM" id="SSF82693">
    <property type="entry name" value="Multidrug efflux transporter AcrB pore domain, PN1, PN2, PC1 and PC2 subdomains"/>
    <property type="match status" value="3"/>
</dbReference>
<dbReference type="SUPFAM" id="SSF82714">
    <property type="entry name" value="Multidrug efflux transporter AcrB TolC docking domain, DN and DC subdomains"/>
    <property type="match status" value="2"/>
</dbReference>
<feature type="transmembrane region" description="Helical" evidence="1">
    <location>
        <begin position="384"/>
        <end position="405"/>
    </location>
</feature>
<evidence type="ECO:0000256" key="1">
    <source>
        <dbReference type="SAM" id="Phobius"/>
    </source>
</evidence>
<feature type="transmembrane region" description="Helical" evidence="1">
    <location>
        <begin position="876"/>
        <end position="898"/>
    </location>
</feature>
<proteinExistence type="predicted"/>
<feature type="transmembrane region" description="Helical" evidence="1">
    <location>
        <begin position="464"/>
        <end position="485"/>
    </location>
</feature>
<dbReference type="PRINTS" id="PR00702">
    <property type="entry name" value="ACRIFLAVINRP"/>
</dbReference>
<dbReference type="Gene3D" id="3.30.70.1430">
    <property type="entry name" value="Multidrug efflux transporter AcrB pore domain"/>
    <property type="match status" value="2"/>
</dbReference>
<dbReference type="Gene3D" id="3.30.70.1440">
    <property type="entry name" value="Multidrug efflux transporter AcrB pore domain"/>
    <property type="match status" value="1"/>
</dbReference>
<dbReference type="InterPro" id="IPR001036">
    <property type="entry name" value="Acrflvin-R"/>
</dbReference>
<evidence type="ECO:0000313" key="3">
    <source>
        <dbReference type="Proteomes" id="UP000249842"/>
    </source>
</evidence>
<organism evidence="2 3">
    <name type="scientific">Phenylobacterium hankyongense</name>
    <dbReference type="NCBI Taxonomy" id="1813876"/>
    <lineage>
        <taxon>Bacteria</taxon>
        <taxon>Pseudomonadati</taxon>
        <taxon>Pseudomonadota</taxon>
        <taxon>Alphaproteobacteria</taxon>
        <taxon>Caulobacterales</taxon>
        <taxon>Caulobacteraceae</taxon>
        <taxon>Phenylobacterium</taxon>
    </lineage>
</organism>
<keyword evidence="1" id="KW-1133">Transmembrane helix</keyword>
<dbReference type="GO" id="GO:0005886">
    <property type="term" value="C:plasma membrane"/>
    <property type="evidence" value="ECO:0007669"/>
    <property type="project" value="TreeGrafter"/>
</dbReference>
<dbReference type="Gene3D" id="3.30.70.1320">
    <property type="entry name" value="Multidrug efflux transporter AcrB pore domain like"/>
    <property type="match status" value="1"/>
</dbReference>
<accession>A0A328AUW9</accession>
<feature type="transmembrane region" description="Helical" evidence="1">
    <location>
        <begin position="332"/>
        <end position="351"/>
    </location>
</feature>
<dbReference type="PANTHER" id="PTHR32063">
    <property type="match status" value="1"/>
</dbReference>
<feature type="transmembrane region" description="Helical" evidence="1">
    <location>
        <begin position="953"/>
        <end position="975"/>
    </location>
</feature>